<organism evidence="6 7">
    <name type="scientific">Eiseniibacteriota bacterium</name>
    <dbReference type="NCBI Taxonomy" id="2212470"/>
    <lineage>
        <taxon>Bacteria</taxon>
        <taxon>Candidatus Eiseniibacteriota</taxon>
    </lineage>
</organism>
<keyword evidence="4 5" id="KW-0671">Queuosine biosynthesis</keyword>
<keyword evidence="1 5" id="KW-0963">Cytoplasm</keyword>
<dbReference type="NCBIfam" id="NF001140">
    <property type="entry name" value="PRK00147.1"/>
    <property type="match status" value="1"/>
</dbReference>
<dbReference type="SUPFAM" id="SSF111337">
    <property type="entry name" value="QueA-like"/>
    <property type="match status" value="1"/>
</dbReference>
<proteinExistence type="inferred from homology"/>
<name>A0A538U901_UNCEI</name>
<evidence type="ECO:0000256" key="2">
    <source>
        <dbReference type="ARBA" id="ARBA00022679"/>
    </source>
</evidence>
<evidence type="ECO:0000256" key="3">
    <source>
        <dbReference type="ARBA" id="ARBA00022691"/>
    </source>
</evidence>
<comment type="caution">
    <text evidence="6">The sequence shown here is derived from an EMBL/GenBank/DDBJ whole genome shotgun (WGS) entry which is preliminary data.</text>
</comment>
<dbReference type="Proteomes" id="UP000319771">
    <property type="component" value="Unassembled WGS sequence"/>
</dbReference>
<sequence>MRLDALDYDLPPELIAQRPPARREDARLLVVERASGGLHDARIPDLVSWLRSGDTLALNETRVRPARLTLRRQPTGGHVELLFVRPVAAGGSAGTDWRVLARPAKRVRPGTVVESEDGALALEVVATGEEGERTVRVTRGDLDATLRTQGELALPPYIHRAPEPADRERYQTVFARVDGAVAAPTAGLHLSAPLLDALAAGGVGAARIVLHVGPGTFRPITAEDPREHRMDEEYFEVSREAAATLIAARAAGGRIVAVGTTVARALESACDAHAGRLEAASGWTRKFILPPYTFSAVDALLTNFHLPRTTLLLLVAALTGEDLMRGAYAHAVAERYRFFSYGDAMLIV</sequence>
<dbReference type="InterPro" id="IPR042118">
    <property type="entry name" value="QueA_dom1"/>
</dbReference>
<dbReference type="GO" id="GO:0051075">
    <property type="term" value="F:S-adenosylmethionine:tRNA ribosyltransferase-isomerase activity"/>
    <property type="evidence" value="ECO:0007669"/>
    <property type="project" value="UniProtKB-EC"/>
</dbReference>
<reference evidence="6 7" key="1">
    <citation type="journal article" date="2019" name="Nat. Microbiol.">
        <title>Mediterranean grassland soil C-N compound turnover is dependent on rainfall and depth, and is mediated by genomically divergent microorganisms.</title>
        <authorList>
            <person name="Diamond S."/>
            <person name="Andeer P.F."/>
            <person name="Li Z."/>
            <person name="Crits-Christoph A."/>
            <person name="Burstein D."/>
            <person name="Anantharaman K."/>
            <person name="Lane K.R."/>
            <person name="Thomas B.C."/>
            <person name="Pan C."/>
            <person name="Northen T.R."/>
            <person name="Banfield J.F."/>
        </authorList>
    </citation>
    <scope>NUCLEOTIDE SEQUENCE [LARGE SCALE GENOMIC DNA]</scope>
    <source>
        <strain evidence="6">WS_11</strain>
    </source>
</reference>
<accession>A0A538U901</accession>
<gene>
    <name evidence="5 6" type="primary">queA</name>
    <name evidence="6" type="ORF">E6K81_07650</name>
</gene>
<dbReference type="Gene3D" id="2.40.10.240">
    <property type="entry name" value="QueA-like"/>
    <property type="match status" value="1"/>
</dbReference>
<comment type="subcellular location">
    <subcellularLocation>
        <location evidence="5">Cytoplasm</location>
    </subcellularLocation>
</comment>
<dbReference type="AlphaFoldDB" id="A0A538U901"/>
<comment type="subunit">
    <text evidence="5">Monomer.</text>
</comment>
<protein>
    <recommendedName>
        <fullName evidence="5">S-adenosylmethionine:tRNA ribosyltransferase-isomerase</fullName>
        <ecNumber evidence="5">2.4.99.17</ecNumber>
    </recommendedName>
    <alternativeName>
        <fullName evidence="5">Queuosine biosynthesis protein QueA</fullName>
    </alternativeName>
</protein>
<dbReference type="EMBL" id="VBPB01000110">
    <property type="protein sequence ID" value="TMQ72373.1"/>
    <property type="molecule type" value="Genomic_DNA"/>
</dbReference>
<dbReference type="EC" id="2.4.99.17" evidence="5"/>
<dbReference type="Gene3D" id="3.40.1780.10">
    <property type="entry name" value="QueA-like"/>
    <property type="match status" value="2"/>
</dbReference>
<dbReference type="InterPro" id="IPR003699">
    <property type="entry name" value="QueA"/>
</dbReference>
<keyword evidence="6" id="KW-0413">Isomerase</keyword>
<keyword evidence="6" id="KW-0328">Glycosyltransferase</keyword>
<evidence type="ECO:0000313" key="7">
    <source>
        <dbReference type="Proteomes" id="UP000319771"/>
    </source>
</evidence>
<dbReference type="GO" id="GO:0008616">
    <property type="term" value="P:tRNA queuosine(34) biosynthetic process"/>
    <property type="evidence" value="ECO:0007669"/>
    <property type="project" value="UniProtKB-UniRule"/>
</dbReference>
<dbReference type="Pfam" id="PF02547">
    <property type="entry name" value="Queuosine_synth"/>
    <property type="match status" value="1"/>
</dbReference>
<keyword evidence="3 5" id="KW-0949">S-adenosyl-L-methionine</keyword>
<dbReference type="NCBIfam" id="TIGR00113">
    <property type="entry name" value="queA"/>
    <property type="match status" value="1"/>
</dbReference>
<comment type="similarity">
    <text evidence="5">Belongs to the QueA family.</text>
</comment>
<dbReference type="GO" id="GO:0005737">
    <property type="term" value="C:cytoplasm"/>
    <property type="evidence" value="ECO:0007669"/>
    <property type="project" value="UniProtKB-SubCell"/>
</dbReference>
<evidence type="ECO:0000256" key="4">
    <source>
        <dbReference type="ARBA" id="ARBA00022785"/>
    </source>
</evidence>
<keyword evidence="2 5" id="KW-0808">Transferase</keyword>
<dbReference type="UniPathway" id="UPA00392"/>
<dbReference type="PANTHER" id="PTHR30307">
    <property type="entry name" value="S-ADENOSYLMETHIONINE:TRNA RIBOSYLTRANSFERASE-ISOMERASE"/>
    <property type="match status" value="1"/>
</dbReference>
<comment type="catalytic activity">
    <reaction evidence="5">
        <text>7-aminomethyl-7-carbaguanosine(34) in tRNA + S-adenosyl-L-methionine = epoxyqueuosine(34) in tRNA + adenine + L-methionine + 2 H(+)</text>
        <dbReference type="Rhea" id="RHEA:32155"/>
        <dbReference type="Rhea" id="RHEA-COMP:10342"/>
        <dbReference type="Rhea" id="RHEA-COMP:18582"/>
        <dbReference type="ChEBI" id="CHEBI:15378"/>
        <dbReference type="ChEBI" id="CHEBI:16708"/>
        <dbReference type="ChEBI" id="CHEBI:57844"/>
        <dbReference type="ChEBI" id="CHEBI:59789"/>
        <dbReference type="ChEBI" id="CHEBI:82833"/>
        <dbReference type="ChEBI" id="CHEBI:194443"/>
        <dbReference type="EC" id="2.4.99.17"/>
    </reaction>
</comment>
<evidence type="ECO:0000256" key="5">
    <source>
        <dbReference type="HAMAP-Rule" id="MF_00113"/>
    </source>
</evidence>
<dbReference type="HAMAP" id="MF_00113">
    <property type="entry name" value="QueA"/>
    <property type="match status" value="1"/>
</dbReference>
<dbReference type="PANTHER" id="PTHR30307:SF0">
    <property type="entry name" value="S-ADENOSYLMETHIONINE:TRNA RIBOSYLTRANSFERASE-ISOMERASE"/>
    <property type="match status" value="1"/>
</dbReference>
<dbReference type="InterPro" id="IPR036100">
    <property type="entry name" value="QueA_sf"/>
</dbReference>
<evidence type="ECO:0000256" key="1">
    <source>
        <dbReference type="ARBA" id="ARBA00022490"/>
    </source>
</evidence>
<evidence type="ECO:0000313" key="6">
    <source>
        <dbReference type="EMBL" id="TMQ72373.1"/>
    </source>
</evidence>
<comment type="pathway">
    <text evidence="5">tRNA modification; tRNA-queuosine biosynthesis.</text>
</comment>
<comment type="function">
    <text evidence="5">Transfers and isomerizes the ribose moiety from AdoMet to the 7-aminomethyl group of 7-deazaguanine (preQ1-tRNA) to give epoxyqueuosine (oQ-tRNA).</text>
</comment>
<dbReference type="InterPro" id="IPR042119">
    <property type="entry name" value="QueA_dom2"/>
</dbReference>